<dbReference type="AlphaFoldDB" id="A0A202BFW7"/>
<organism evidence="1 2">
    <name type="scientific">Chromobacterium violaceum</name>
    <dbReference type="NCBI Taxonomy" id="536"/>
    <lineage>
        <taxon>Bacteria</taxon>
        <taxon>Pseudomonadati</taxon>
        <taxon>Pseudomonadota</taxon>
        <taxon>Betaproteobacteria</taxon>
        <taxon>Neisseriales</taxon>
        <taxon>Chromobacteriaceae</taxon>
        <taxon>Chromobacterium</taxon>
    </lineage>
</organism>
<evidence type="ECO:0000313" key="1">
    <source>
        <dbReference type="EMBL" id="OVE50434.1"/>
    </source>
</evidence>
<proteinExistence type="predicted"/>
<sequence length="94" mass="10913">MKRQRCHGAQHEIRGTIAYSFYDQQEFFMQQCISKHPVKPIHPLLIATAYLLYHALYSGRFGRFGRICLALAMVMSLVGQLPQPPFPTRMMNKE</sequence>
<protein>
    <submittedName>
        <fullName evidence="1">Uncharacterized protein</fullName>
    </submittedName>
</protein>
<dbReference type="Proteomes" id="UP000196342">
    <property type="component" value="Unassembled WGS sequence"/>
</dbReference>
<reference evidence="1 2" key="1">
    <citation type="submission" date="2017-05" db="EMBL/GenBank/DDBJ databases">
        <title>Chromobacterium violaceum GHPS1 isolated from Hydrocarbon polluted soil in French Guiana display an awesome secondary metabolite arsenal and a battery of drug and heavy-metal-resistance and detoxification of xenobiotics proteins.</title>
        <authorList>
            <person name="Belbahri L."/>
        </authorList>
    </citation>
    <scope>NUCLEOTIDE SEQUENCE [LARGE SCALE GENOMIC DNA]</scope>
    <source>
        <strain evidence="1 2">GHPS1</strain>
    </source>
</reference>
<accession>A0A202BFW7</accession>
<evidence type="ECO:0000313" key="2">
    <source>
        <dbReference type="Proteomes" id="UP000196342"/>
    </source>
</evidence>
<keyword evidence="2" id="KW-1185">Reference proteome</keyword>
<comment type="caution">
    <text evidence="1">The sequence shown here is derived from an EMBL/GenBank/DDBJ whole genome shotgun (WGS) entry which is preliminary data.</text>
</comment>
<name>A0A202BFW7_CHRVL</name>
<dbReference type="EMBL" id="NHOO01000001">
    <property type="protein sequence ID" value="OVE50434.1"/>
    <property type="molecule type" value="Genomic_DNA"/>
</dbReference>
<gene>
    <name evidence="1" type="ORF">CBW21_00100</name>
</gene>